<feature type="transmembrane region" description="Helical" evidence="6">
    <location>
        <begin position="124"/>
        <end position="147"/>
    </location>
</feature>
<dbReference type="STRING" id="937334.SAMN05444406_10779"/>
<evidence type="ECO:0000256" key="6">
    <source>
        <dbReference type="RuleBase" id="RU363042"/>
    </source>
</evidence>
<dbReference type="GO" id="GO:0005886">
    <property type="term" value="C:plasma membrane"/>
    <property type="evidence" value="ECO:0007669"/>
    <property type="project" value="UniProtKB-SubCell"/>
</dbReference>
<feature type="transmembrane region" description="Helical" evidence="6">
    <location>
        <begin position="260"/>
        <end position="278"/>
    </location>
</feature>
<dbReference type="InterPro" id="IPR022791">
    <property type="entry name" value="L-PG_synthase/AglD"/>
</dbReference>
<feature type="transmembrane region" description="Helical" evidence="6">
    <location>
        <begin position="153"/>
        <end position="174"/>
    </location>
</feature>
<comment type="function">
    <text evidence="6">Catalyzes the transfer of a lysyl group from L-lysyl-tRNA(Lys) to membrane-bound phosphatidylglycerol (PG), which produces lysylphosphatidylglycerol (LPG), a major component of the bacterial membrane with a positive net charge. LPG synthesis contributes to bacterial virulence as it is involved in the resistance mechanism against cationic antimicrobial peptides (CAMP) produces by the host's immune system (defensins, cathelicidins) and by the competing microorganisms.</text>
</comment>
<sequence>MDKKKYAILFYISVNIIIIAVIGLLDPNLKDIGRAFNTLKLHWLAGAAACMLMFWVMDALILRYSLAAIFEPRRFKGCMEVALIGQYYNAVTPFASGGQPAQVYYMSRFGIPAGYSTSALIIKYLVYQVVLSIFCAIAFIFKASLIFSYPFVVVWISLIGFVINAGAVFFIYSLSLNRGFIRKIVLSVLKFFHRVRIVRDLEKWKARMEAAVEDFHRSLCMFRGNYKGMALMAVMTAMQLIFYFSVTFFIYRAFGLKDSAWMDMIFVQSFLYLAVSYFPAPGAMGASEGGFYLFFQRFFPGHLIFVAMLLWRFMTYYLNIIVGGLVILTRSIKDLSRIR</sequence>
<dbReference type="OrthoDB" id="9810654at2"/>
<evidence type="ECO:0000256" key="4">
    <source>
        <dbReference type="ARBA" id="ARBA00022989"/>
    </source>
</evidence>
<dbReference type="Proteomes" id="UP000198577">
    <property type="component" value="Unassembled WGS sequence"/>
</dbReference>
<dbReference type="RefSeq" id="WP_092282155.1">
    <property type="nucleotide sequence ID" value="NZ_FOXR01000007.1"/>
</dbReference>
<accession>A0A1I5UKV7</accession>
<dbReference type="Pfam" id="PF03706">
    <property type="entry name" value="LPG_synthase_TM"/>
    <property type="match status" value="1"/>
</dbReference>
<feature type="transmembrane region" description="Helical" evidence="6">
    <location>
        <begin position="316"/>
        <end position="332"/>
    </location>
</feature>
<keyword evidence="4 6" id="KW-1133">Transmembrane helix</keyword>
<dbReference type="NCBIfam" id="TIGR00374">
    <property type="entry name" value="flippase-like domain"/>
    <property type="match status" value="1"/>
</dbReference>
<keyword evidence="6" id="KW-0808">Transferase</keyword>
<gene>
    <name evidence="6" type="primary">mprF</name>
    <name evidence="7" type="ORF">SAMN05444406_10779</name>
</gene>
<comment type="similarity">
    <text evidence="6">Belongs to the LPG synthase family.</text>
</comment>
<keyword evidence="5 6" id="KW-0472">Membrane</keyword>
<keyword evidence="2" id="KW-1003">Cell membrane</keyword>
<keyword evidence="3 6" id="KW-0812">Transmembrane</keyword>
<dbReference type="GO" id="GO:0006629">
    <property type="term" value="P:lipid metabolic process"/>
    <property type="evidence" value="ECO:0007669"/>
    <property type="project" value="UniProtKB-KW"/>
</dbReference>
<reference evidence="7 8" key="1">
    <citation type="submission" date="2016-10" db="EMBL/GenBank/DDBJ databases">
        <authorList>
            <person name="de Groot N.N."/>
        </authorList>
    </citation>
    <scope>NUCLEOTIDE SEQUENCE [LARGE SCALE GENOMIC DNA]</scope>
    <source>
        <strain evidence="7 8">DSM 20678</strain>
    </source>
</reference>
<dbReference type="GO" id="GO:0046677">
    <property type="term" value="P:response to antibiotic"/>
    <property type="evidence" value="ECO:0007669"/>
    <property type="project" value="UniProtKB-KW"/>
</dbReference>
<keyword evidence="6" id="KW-0046">Antibiotic resistance</keyword>
<evidence type="ECO:0000256" key="3">
    <source>
        <dbReference type="ARBA" id="ARBA00022692"/>
    </source>
</evidence>
<dbReference type="AlphaFoldDB" id="A0A1I5UKV7"/>
<dbReference type="EC" id="2.3.2.3" evidence="6"/>
<comment type="subcellular location">
    <subcellularLocation>
        <location evidence="1 6">Cell membrane</location>
        <topology evidence="1 6">Multi-pass membrane protein</topology>
    </subcellularLocation>
</comment>
<feature type="transmembrane region" description="Helical" evidence="6">
    <location>
        <begin position="7"/>
        <end position="25"/>
    </location>
</feature>
<feature type="transmembrane region" description="Helical" evidence="6">
    <location>
        <begin position="231"/>
        <end position="254"/>
    </location>
</feature>
<dbReference type="EMBL" id="FOXR01000007">
    <property type="protein sequence ID" value="SFP95878.1"/>
    <property type="molecule type" value="Genomic_DNA"/>
</dbReference>
<keyword evidence="6" id="KW-0443">Lipid metabolism</keyword>
<protein>
    <recommendedName>
        <fullName evidence="6">Phosphatidylglycerol lysyltransferase</fullName>
        <ecNumber evidence="6">2.3.2.3</ecNumber>
    </recommendedName>
    <alternativeName>
        <fullName evidence="6">Lysylphosphatidylglycerol synthase</fullName>
    </alternativeName>
</protein>
<evidence type="ECO:0000313" key="8">
    <source>
        <dbReference type="Proteomes" id="UP000198577"/>
    </source>
</evidence>
<feature type="transmembrane region" description="Helical" evidence="6">
    <location>
        <begin position="45"/>
        <end position="66"/>
    </location>
</feature>
<evidence type="ECO:0000256" key="1">
    <source>
        <dbReference type="ARBA" id="ARBA00004651"/>
    </source>
</evidence>
<dbReference type="GO" id="GO:0050071">
    <property type="term" value="F:phosphatidylglycerol lysyltransferase activity"/>
    <property type="evidence" value="ECO:0007669"/>
    <property type="project" value="UniProtKB-EC"/>
</dbReference>
<evidence type="ECO:0000313" key="7">
    <source>
        <dbReference type="EMBL" id="SFP95878.1"/>
    </source>
</evidence>
<comment type="catalytic activity">
    <reaction evidence="6">
        <text>L-lysyl-tRNA(Lys) + a 1,2-diacyl-sn-glycero-3-phospho-(1'-sn-glycerol) = a 1,2-diacyl-sn-glycero-3-phospho-1'-(3'-O-L-lysyl)-sn-glycerol + tRNA(Lys)</text>
        <dbReference type="Rhea" id="RHEA:10668"/>
        <dbReference type="Rhea" id="RHEA-COMP:9696"/>
        <dbReference type="Rhea" id="RHEA-COMP:9697"/>
        <dbReference type="ChEBI" id="CHEBI:64716"/>
        <dbReference type="ChEBI" id="CHEBI:75792"/>
        <dbReference type="ChEBI" id="CHEBI:78442"/>
        <dbReference type="ChEBI" id="CHEBI:78529"/>
        <dbReference type="EC" id="2.3.2.3"/>
    </reaction>
</comment>
<organism evidence="7 8">
    <name type="scientific">Caldicoprobacter faecalis</name>
    <dbReference type="NCBI Taxonomy" id="937334"/>
    <lineage>
        <taxon>Bacteria</taxon>
        <taxon>Bacillati</taxon>
        <taxon>Bacillota</taxon>
        <taxon>Clostridia</taxon>
        <taxon>Caldicoprobacterales</taxon>
        <taxon>Caldicoprobacteraceae</taxon>
        <taxon>Caldicoprobacter</taxon>
    </lineage>
</organism>
<dbReference type="PANTHER" id="PTHR37693:SF1">
    <property type="entry name" value="INTEGRAL MEMBRANE PROTEIN"/>
    <property type="match status" value="1"/>
</dbReference>
<dbReference type="PANTHER" id="PTHR37693">
    <property type="entry name" value="PHOSPHATIDYLGLYCEROL LYSYLTRANSFERASE"/>
    <property type="match status" value="1"/>
</dbReference>
<evidence type="ECO:0000256" key="2">
    <source>
        <dbReference type="ARBA" id="ARBA00022475"/>
    </source>
</evidence>
<proteinExistence type="inferred from homology"/>
<evidence type="ECO:0000256" key="5">
    <source>
        <dbReference type="ARBA" id="ARBA00023136"/>
    </source>
</evidence>
<keyword evidence="8" id="KW-1185">Reference proteome</keyword>
<name>A0A1I5UKV7_9FIRM</name>